<reference evidence="12" key="1">
    <citation type="submission" date="2025-08" db="UniProtKB">
        <authorList>
            <consortium name="RefSeq"/>
        </authorList>
    </citation>
    <scope>IDENTIFICATION</scope>
</reference>
<evidence type="ECO:0000256" key="7">
    <source>
        <dbReference type="ARBA" id="ARBA00023163"/>
    </source>
</evidence>
<evidence type="ECO:0000256" key="8">
    <source>
        <dbReference type="ARBA" id="ARBA00023242"/>
    </source>
</evidence>
<dbReference type="CTD" id="41217"/>
<keyword evidence="2" id="KW-0479">Metal-binding</keyword>
<dbReference type="PANTHER" id="PTHR13006">
    <property type="entry name" value="PAPILLOMAVIRUS REGULATORY FACTOR PRF-1"/>
    <property type="match status" value="1"/>
</dbReference>
<evidence type="ECO:0000256" key="6">
    <source>
        <dbReference type="ARBA" id="ARBA00023125"/>
    </source>
</evidence>
<evidence type="ECO:0000256" key="4">
    <source>
        <dbReference type="ARBA" id="ARBA00022833"/>
    </source>
</evidence>
<keyword evidence="8" id="KW-0539">Nucleus</keyword>
<protein>
    <submittedName>
        <fullName evidence="12">Zinc finger protein 395</fullName>
    </submittedName>
</protein>
<evidence type="ECO:0000256" key="1">
    <source>
        <dbReference type="ARBA" id="ARBA00004123"/>
    </source>
</evidence>
<evidence type="ECO:0000256" key="2">
    <source>
        <dbReference type="ARBA" id="ARBA00022723"/>
    </source>
</evidence>
<keyword evidence="11" id="KW-1185">Reference proteome</keyword>
<dbReference type="GO" id="GO:0000978">
    <property type="term" value="F:RNA polymerase II cis-regulatory region sequence-specific DNA binding"/>
    <property type="evidence" value="ECO:0007669"/>
    <property type="project" value="TreeGrafter"/>
</dbReference>
<dbReference type="GO" id="GO:0008270">
    <property type="term" value="F:zinc ion binding"/>
    <property type="evidence" value="ECO:0007669"/>
    <property type="project" value="UniProtKB-KW"/>
</dbReference>
<feature type="compositionally biased region" description="Polar residues" evidence="9">
    <location>
        <begin position="195"/>
        <end position="216"/>
    </location>
</feature>
<dbReference type="GeneID" id="105368596"/>
<dbReference type="InterPro" id="IPR052253">
    <property type="entry name" value="CR1/CR2-DNA-binding_regulator"/>
</dbReference>
<dbReference type="RefSeq" id="XP_011505940.1">
    <property type="nucleotide sequence ID" value="XM_011507638.1"/>
</dbReference>
<keyword evidence="5" id="KW-0805">Transcription regulation</keyword>
<keyword evidence="6" id="KW-0238">DNA-binding</keyword>
<name>A0AAJ6YX29_9HYME</name>
<evidence type="ECO:0000256" key="5">
    <source>
        <dbReference type="ARBA" id="ARBA00023015"/>
    </source>
</evidence>
<feature type="region of interest" description="Disordered" evidence="9">
    <location>
        <begin position="263"/>
        <end position="314"/>
    </location>
</feature>
<dbReference type="GO" id="GO:0003700">
    <property type="term" value="F:DNA-binding transcription factor activity"/>
    <property type="evidence" value="ECO:0007669"/>
    <property type="project" value="TreeGrafter"/>
</dbReference>
<evidence type="ECO:0000313" key="11">
    <source>
        <dbReference type="Proteomes" id="UP000695007"/>
    </source>
</evidence>
<dbReference type="AlphaFoldDB" id="A0AAJ6YX29"/>
<comment type="subcellular location">
    <subcellularLocation>
        <location evidence="1">Nucleus</location>
    </subcellularLocation>
</comment>
<keyword evidence="4" id="KW-0862">Zinc</keyword>
<evidence type="ECO:0000313" key="12">
    <source>
        <dbReference type="RefSeq" id="XP_011505940.1"/>
    </source>
</evidence>
<organism evidence="11 12">
    <name type="scientific">Ceratosolen solmsi marchali</name>
    <dbReference type="NCBI Taxonomy" id="326594"/>
    <lineage>
        <taxon>Eukaryota</taxon>
        <taxon>Metazoa</taxon>
        <taxon>Ecdysozoa</taxon>
        <taxon>Arthropoda</taxon>
        <taxon>Hexapoda</taxon>
        <taxon>Insecta</taxon>
        <taxon>Pterygota</taxon>
        <taxon>Neoptera</taxon>
        <taxon>Endopterygota</taxon>
        <taxon>Hymenoptera</taxon>
        <taxon>Apocrita</taxon>
        <taxon>Proctotrupomorpha</taxon>
        <taxon>Chalcidoidea</taxon>
        <taxon>Agaonidae</taxon>
        <taxon>Agaoninae</taxon>
        <taxon>Ceratosolen</taxon>
    </lineage>
</organism>
<gene>
    <name evidence="12" type="primary">LOC105368596</name>
</gene>
<dbReference type="Pfam" id="PF15997">
    <property type="entry name" value="DUF4772"/>
    <property type="match status" value="1"/>
</dbReference>
<dbReference type="SMART" id="SM01366">
    <property type="entry name" value="c-clamp"/>
    <property type="match status" value="1"/>
</dbReference>
<sequence>MSTGKRLAKRSIIGTRVCAPGDDGKYYCGVISAVNTPASPQQPELAGLSITPNTRYSVRFDPVPQGSKTPDSKNEYSDRDLIGPGFGSVTGARLVAGQRVYLTYNGREIQAEVTQHREHLDEVDVRIAPSGQEGTMSLTKRIDEVRLLESRKSARLADSDTDFARLADMGSDRKRASSHSIDVPQVIGSRKRRPSSSNDSERSNGAWNERTNQPGQRESYMDECSAAMVLMSLSTPPKNPLPIHCQQLYGSWDDQVSSVSNRVVVGSPGIGGTSNSSSSSASWRSGTPSPPLSDEGALSSTGLWPSNNSSTTVHPAHNQRYYQYHHAQGSSSSSPNFTTYDEGIVPDLDLERPRKKKIRCKVENDDYIRSSPNTGSSSDNEVKPMTIYKCTWRDEGNRSVRCGEVGNTWEVVAEHVLRTHLNGKKTHENEEDFYIVDEQLEPACSPPTKSHWDMVRPRSEDPEYQKQLRLAASPAQNNSQIAATVNTQDIIIRDVFAMASPQSTPSKQFKPSPRPLQAYNAPNISVVTVSLGKMPHSPRRVRGETKKCRKVYGMEHKDLWCTQCKWKKACTRFSD</sequence>
<feature type="region of interest" description="Disordered" evidence="9">
    <location>
        <begin position="56"/>
        <end position="79"/>
    </location>
</feature>
<evidence type="ECO:0000259" key="10">
    <source>
        <dbReference type="Pfam" id="PF15997"/>
    </source>
</evidence>
<evidence type="ECO:0000256" key="9">
    <source>
        <dbReference type="SAM" id="MobiDB-lite"/>
    </source>
</evidence>
<proteinExistence type="predicted"/>
<keyword evidence="3" id="KW-0863">Zinc-finger</keyword>
<accession>A0AAJ6YX29</accession>
<dbReference type="GO" id="GO:0006357">
    <property type="term" value="P:regulation of transcription by RNA polymerase II"/>
    <property type="evidence" value="ECO:0007669"/>
    <property type="project" value="TreeGrafter"/>
</dbReference>
<dbReference type="PANTHER" id="PTHR13006:SF9">
    <property type="entry name" value="GLUCOSE TRANSPORTER 4 ENHANCER FACTOR, ISOFORM G"/>
    <property type="match status" value="1"/>
</dbReference>
<dbReference type="Proteomes" id="UP000695007">
    <property type="component" value="Unplaced"/>
</dbReference>
<keyword evidence="7" id="KW-0804">Transcription</keyword>
<dbReference type="InterPro" id="IPR031940">
    <property type="entry name" value="DUF4772"/>
</dbReference>
<dbReference type="KEGG" id="csol:105368596"/>
<feature type="compositionally biased region" description="Basic and acidic residues" evidence="9">
    <location>
        <begin position="70"/>
        <end position="79"/>
    </location>
</feature>
<dbReference type="GO" id="GO:0005634">
    <property type="term" value="C:nucleus"/>
    <property type="evidence" value="ECO:0007669"/>
    <property type="project" value="UniProtKB-SubCell"/>
</dbReference>
<feature type="domain" description="DUF4772" evidence="10">
    <location>
        <begin position="5"/>
        <end position="127"/>
    </location>
</feature>
<feature type="compositionally biased region" description="Low complexity" evidence="9">
    <location>
        <begin position="263"/>
        <end position="287"/>
    </location>
</feature>
<feature type="region of interest" description="Disordered" evidence="9">
    <location>
        <begin position="170"/>
        <end position="219"/>
    </location>
</feature>
<feature type="compositionally biased region" description="Polar residues" evidence="9">
    <location>
        <begin position="298"/>
        <end position="313"/>
    </location>
</feature>
<evidence type="ECO:0000256" key="3">
    <source>
        <dbReference type="ARBA" id="ARBA00022771"/>
    </source>
</evidence>